<proteinExistence type="predicted"/>
<evidence type="ECO:0008006" key="4">
    <source>
        <dbReference type="Google" id="ProtNLM"/>
    </source>
</evidence>
<accession>A0A3E1KA14</accession>
<evidence type="ECO:0000313" key="2">
    <source>
        <dbReference type="EMBL" id="RFF31102.1"/>
    </source>
</evidence>
<sequence>MKIVTRVGMFLLPALIALSAVAQAPGDFPDRPKGTQEIMMIESVDLARGTVTLSGEAYRLPEGFRSDYESARREGRGGHSDWLKAGARVIVRSDGDTIISISPQEAR</sequence>
<organism evidence="2 3">
    <name type="scientific">Wenzhouxiangella sediminis</name>
    <dbReference type="NCBI Taxonomy" id="1792836"/>
    <lineage>
        <taxon>Bacteria</taxon>
        <taxon>Pseudomonadati</taxon>
        <taxon>Pseudomonadota</taxon>
        <taxon>Gammaproteobacteria</taxon>
        <taxon>Chromatiales</taxon>
        <taxon>Wenzhouxiangellaceae</taxon>
        <taxon>Wenzhouxiangella</taxon>
    </lineage>
</organism>
<name>A0A3E1KA14_9GAMM</name>
<keyword evidence="3" id="KW-1185">Reference proteome</keyword>
<keyword evidence="1" id="KW-0732">Signal</keyword>
<feature type="chain" id="PRO_5017729448" description="DUF5666 domain-containing protein" evidence="1">
    <location>
        <begin position="25"/>
        <end position="107"/>
    </location>
</feature>
<dbReference type="EMBL" id="QUZK01000023">
    <property type="protein sequence ID" value="RFF31102.1"/>
    <property type="molecule type" value="Genomic_DNA"/>
</dbReference>
<protein>
    <recommendedName>
        <fullName evidence="4">DUF5666 domain-containing protein</fullName>
    </recommendedName>
</protein>
<dbReference type="RefSeq" id="WP_116650181.1">
    <property type="nucleotide sequence ID" value="NZ_QUZK01000023.1"/>
</dbReference>
<reference evidence="2 3" key="1">
    <citation type="submission" date="2018-08" db="EMBL/GenBank/DDBJ databases">
        <title>Wenzhouxiangella salilacus sp. nov., a novel bacterium isolated from a saline lake in Xinjiang Province, China.</title>
        <authorList>
            <person name="Han S."/>
        </authorList>
    </citation>
    <scope>NUCLEOTIDE SEQUENCE [LARGE SCALE GENOMIC DNA]</scope>
    <source>
        <strain evidence="2 3">XDB06</strain>
    </source>
</reference>
<gene>
    <name evidence="2" type="ORF">DZC52_05815</name>
</gene>
<feature type="signal peptide" evidence="1">
    <location>
        <begin position="1"/>
        <end position="24"/>
    </location>
</feature>
<evidence type="ECO:0000313" key="3">
    <source>
        <dbReference type="Proteomes" id="UP000260351"/>
    </source>
</evidence>
<evidence type="ECO:0000256" key="1">
    <source>
        <dbReference type="SAM" id="SignalP"/>
    </source>
</evidence>
<dbReference type="AlphaFoldDB" id="A0A3E1KA14"/>
<dbReference type="Proteomes" id="UP000260351">
    <property type="component" value="Unassembled WGS sequence"/>
</dbReference>
<comment type="caution">
    <text evidence="2">The sequence shown here is derived from an EMBL/GenBank/DDBJ whole genome shotgun (WGS) entry which is preliminary data.</text>
</comment>